<accession>A0A3B0SGC8</accession>
<reference evidence="1" key="1">
    <citation type="submission" date="2018-06" db="EMBL/GenBank/DDBJ databases">
        <authorList>
            <person name="Zhirakovskaya E."/>
        </authorList>
    </citation>
    <scope>NUCLEOTIDE SEQUENCE</scope>
</reference>
<dbReference type="PANTHER" id="PTHR21192">
    <property type="entry name" value="NUCLEAR PROTEIN E3-3"/>
    <property type="match status" value="1"/>
</dbReference>
<dbReference type="Gene3D" id="3.40.1230.10">
    <property type="entry name" value="MTH938-like"/>
    <property type="match status" value="1"/>
</dbReference>
<dbReference type="SUPFAM" id="SSF64076">
    <property type="entry name" value="MTH938-like"/>
    <property type="match status" value="1"/>
</dbReference>
<dbReference type="EMBL" id="UOEF01000174">
    <property type="protein sequence ID" value="VAV93995.1"/>
    <property type="molecule type" value="Genomic_DNA"/>
</dbReference>
<dbReference type="InterPro" id="IPR036748">
    <property type="entry name" value="MTH938-like_sf"/>
</dbReference>
<dbReference type="PANTHER" id="PTHR21192:SF2">
    <property type="entry name" value="NADH DEHYDROGENASE [UBIQUINONE] 1 ALPHA SUBCOMPLEX ASSEMBLY FACTOR 3"/>
    <property type="match status" value="1"/>
</dbReference>
<dbReference type="AlphaFoldDB" id="A0A3B0SGC8"/>
<dbReference type="Pfam" id="PF04430">
    <property type="entry name" value="DUF498"/>
    <property type="match status" value="1"/>
</dbReference>
<dbReference type="InterPro" id="IPR007523">
    <property type="entry name" value="NDUFAF3/AAMDC"/>
</dbReference>
<proteinExistence type="predicted"/>
<name>A0A3B0SGC8_9ZZZZ</name>
<evidence type="ECO:0000313" key="1">
    <source>
        <dbReference type="EMBL" id="VAV93995.1"/>
    </source>
</evidence>
<sequence length="149" mass="16163">MVSSPLKDLAGKQKTPADQSALAMVELRREVGNRGPVVTGFTPGGFKIGDALFEQGLLLSPETAINWKAPQIDVLDFDDIFGRIKLTPKPEFMLFGSGANMQQPSLSFRRAAEVAGVGLEVMDSKAAARTWGVLRAEERWIIAALMPFS</sequence>
<gene>
    <name evidence="1" type="ORF">MNBD_ALPHA04-1995</name>
</gene>
<organism evidence="1">
    <name type="scientific">hydrothermal vent metagenome</name>
    <dbReference type="NCBI Taxonomy" id="652676"/>
    <lineage>
        <taxon>unclassified sequences</taxon>
        <taxon>metagenomes</taxon>
        <taxon>ecological metagenomes</taxon>
    </lineage>
</organism>
<protein>
    <submittedName>
        <fullName evidence="1">Uncharacterized protein</fullName>
    </submittedName>
</protein>